<feature type="region of interest" description="Disordered" evidence="2">
    <location>
        <begin position="875"/>
        <end position="899"/>
    </location>
</feature>
<evidence type="ECO:0000313" key="4">
    <source>
        <dbReference type="Proteomes" id="UP000001058"/>
    </source>
</evidence>
<feature type="compositionally biased region" description="Low complexity" evidence="2">
    <location>
        <begin position="455"/>
        <end position="465"/>
    </location>
</feature>
<dbReference type="InParanoid" id="D8TJB8"/>
<feature type="compositionally biased region" description="Basic and acidic residues" evidence="2">
    <location>
        <begin position="1316"/>
        <end position="1331"/>
    </location>
</feature>
<dbReference type="RefSeq" id="XP_002946587.1">
    <property type="nucleotide sequence ID" value="XM_002946541.1"/>
</dbReference>
<feature type="region of interest" description="Disordered" evidence="2">
    <location>
        <begin position="1077"/>
        <end position="1100"/>
    </location>
</feature>
<protein>
    <submittedName>
        <fullName evidence="3">Uncharacterized protein</fullName>
    </submittedName>
</protein>
<feature type="region of interest" description="Disordered" evidence="2">
    <location>
        <begin position="1427"/>
        <end position="1484"/>
    </location>
</feature>
<feature type="region of interest" description="Disordered" evidence="2">
    <location>
        <begin position="426"/>
        <end position="566"/>
    </location>
</feature>
<dbReference type="PANTHER" id="PTHR23159:SF31">
    <property type="entry name" value="CENTROSOME-ASSOCIATED PROTEIN CEP250 ISOFORM X1"/>
    <property type="match status" value="1"/>
</dbReference>
<sequence length="1519" mass="161850">MDSAGTSSYGRAAEALSRTFSNNPEIFNVSLRSMPSLQPRSPPVYSPDTRVFDTPEQSSHLPTRDEGLFTLHRGTTRPEPEHAFHEQMDQYSREQLAKEWDALFLGDGSDDVHNGADVYRQLRKDLRTLSCSLKQSFELLLESRRYSLPGTGPSSGVQQVQACISELKSVAKEMASATRMANDNYNLQVELTLQKHASQHLLSQLHEAQLARMAMEEELNVLRNKAQQAAATEATVVHLRQLNDALQAESQQASGELQELRRRLREQEEKLEATTLQAEHLAERLREIELFEDLGGSHVLFRDLCGSSDGGASESGGVGAGTGAGAADHGSCGRSMAAAAAATAAGNGGPTGESCSVDGSYHGPGGRSQEHARDLPPELRRVLGKLLRRRDSDAAKLREENTHLAEEVARLRELLAAAMASAAAAAVPPPAPEGRRPAAPSTASGPTRPSSASTQGQQQPMQSQQEPRPATPWRSSSDSWHTDDDFDWATRPVTRLADLHPHTPPCPQNGGESPQQQAQRQQHLPHGPRQAQHRPSRPHSRQQHQKPVCQSREAAAEQHDPQQEAASVELEAAKEAIARLTAELAEAQERLRVQQVEVVTAAEAAAAALQQCQEEVRTAEAQVAQGAAALAEVEQAGLQLRGKLQAAQAALVETETSRTKMRTAMEAARKGRGEAQAVVAAQDKFLCVLLIVLQQAVAGRDTLTVELLEARHLAEAKAAVDATNAHAASSDAARLVSENDRMAAELAEAGQNIASLESQLAAMTTANAELQGRLGDMEQRERKAREGLTKDLETARQRIARLQSDLREYRSEAQVARGEATAASRDVKAANSEKLKAQREMEDAVERLRQVESERDTLAAALAAAVVLPDAEAQAETNATARGTVGEQEPATAADVEEEMLSELEAGRRELAAAGQLLSQEGGVSEQEAERLGAQLKALHSELEAVKTELAEAEARLAQSESKAAAAQEHHVSETLRLQSSLAEAQQRVTELEEQLAILQRAAEKDVAAAATVGATSTEARLQDLSKAEARLRQLEEQLQAAEAAQRLAEKRYDEELNELRAQLVGSAAAVATAKPFHGCSTSSSDAGTSGGASPERLKEAAAAGAIALQSPADGSPQEPAMAEDDDDDDELEDLLMLRARCRVLRGELASARSRLAALIKVSEAAAQSRLAEAVAEAQAAAAAGRVKSDEEFWAHNEEVHSLHALVTALRATCLYAGAAGAHASYGDTRADGAGSVVAASTSQLASSRRRQLLLQYRDRCGQLAELLSEAEALTRLPTPPPSTQYQQQYQHQLLQVDGLDMRSAGRGQSSSSSHRGSDDGHHLQAQDRRTGYRQCGNGSGIAAIAGGGAGTTGSSLPEAPARAASRAPAGVTGVEAWEDSSPPLLRLGLLSSEGFAVGSGGRVLVEADAAQYGMYEPDPIVVFKTTEADSTGGTTRRSYLSNGTGQGQGHDYGTSAITDTVIPPPPPAPMPSSSFTSDTGSSLADDDLTSLSHLYEIPPMASPPKFDLSDLDFGNLAL</sequence>
<feature type="region of interest" description="Disordered" evidence="2">
    <location>
        <begin position="816"/>
        <end position="835"/>
    </location>
</feature>
<dbReference type="EMBL" id="GL378324">
    <property type="protein sequence ID" value="EFJ52514.1"/>
    <property type="molecule type" value="Genomic_DNA"/>
</dbReference>
<feature type="compositionally biased region" description="Polar residues" evidence="2">
    <location>
        <begin position="1429"/>
        <end position="1444"/>
    </location>
</feature>
<feature type="compositionally biased region" description="Low complexity" evidence="2">
    <location>
        <begin position="1081"/>
        <end position="1094"/>
    </location>
</feature>
<organism evidence="4">
    <name type="scientific">Volvox carteri f. nagariensis</name>
    <dbReference type="NCBI Taxonomy" id="3068"/>
    <lineage>
        <taxon>Eukaryota</taxon>
        <taxon>Viridiplantae</taxon>
        <taxon>Chlorophyta</taxon>
        <taxon>core chlorophytes</taxon>
        <taxon>Chlorophyceae</taxon>
        <taxon>CS clade</taxon>
        <taxon>Chlamydomonadales</taxon>
        <taxon>Volvocaceae</taxon>
        <taxon>Volvox</taxon>
    </lineage>
</organism>
<gene>
    <name evidence="3" type="ORF">VOLCADRAFT_86685</name>
</gene>
<accession>D8TJB8</accession>
<dbReference type="Gene3D" id="1.10.287.1490">
    <property type="match status" value="1"/>
</dbReference>
<feature type="region of interest" description="Disordered" evidence="2">
    <location>
        <begin position="344"/>
        <end position="377"/>
    </location>
</feature>
<feature type="compositionally biased region" description="Low complexity" evidence="2">
    <location>
        <begin position="1472"/>
        <end position="1484"/>
    </location>
</feature>
<feature type="region of interest" description="Disordered" evidence="2">
    <location>
        <begin position="1303"/>
        <end position="1337"/>
    </location>
</feature>
<evidence type="ECO:0000256" key="2">
    <source>
        <dbReference type="SAM" id="MobiDB-lite"/>
    </source>
</evidence>
<proteinExistence type="predicted"/>
<feature type="compositionally biased region" description="Low complexity" evidence="2">
    <location>
        <begin position="1303"/>
        <end position="1315"/>
    </location>
</feature>
<feature type="compositionally biased region" description="Gly residues" evidence="2">
    <location>
        <begin position="313"/>
        <end position="324"/>
    </location>
</feature>
<dbReference type="GeneID" id="9617733"/>
<keyword evidence="4" id="KW-1185">Reference proteome</keyword>
<name>D8TJB8_VOLCA</name>
<feature type="region of interest" description="Disordered" evidence="2">
    <location>
        <begin position="311"/>
        <end position="331"/>
    </location>
</feature>
<dbReference type="Proteomes" id="UP000001058">
    <property type="component" value="Unassembled WGS sequence"/>
</dbReference>
<dbReference type="OrthoDB" id="541474at2759"/>
<feature type="compositionally biased region" description="Basic residues" evidence="2">
    <location>
        <begin position="531"/>
        <end position="544"/>
    </location>
</feature>
<feature type="compositionally biased region" description="Basic and acidic residues" evidence="2">
    <location>
        <begin position="825"/>
        <end position="835"/>
    </location>
</feature>
<feature type="compositionally biased region" description="Polar residues" evidence="2">
    <location>
        <begin position="441"/>
        <end position="454"/>
    </location>
</feature>
<evidence type="ECO:0000313" key="3">
    <source>
        <dbReference type="EMBL" id="EFJ52514.1"/>
    </source>
</evidence>
<dbReference type="PANTHER" id="PTHR23159">
    <property type="entry name" value="CENTROSOMAL PROTEIN 2"/>
    <property type="match status" value="1"/>
</dbReference>
<evidence type="ECO:0000256" key="1">
    <source>
        <dbReference type="SAM" id="Coils"/>
    </source>
</evidence>
<feature type="coiled-coil region" evidence="1">
    <location>
        <begin position="929"/>
        <end position="1059"/>
    </location>
</feature>
<reference evidence="3 4" key="1">
    <citation type="journal article" date="2010" name="Science">
        <title>Genomic analysis of organismal complexity in the multicellular green alga Volvox carteri.</title>
        <authorList>
            <person name="Prochnik S.E."/>
            <person name="Umen J."/>
            <person name="Nedelcu A.M."/>
            <person name="Hallmann A."/>
            <person name="Miller S.M."/>
            <person name="Nishii I."/>
            <person name="Ferris P."/>
            <person name="Kuo A."/>
            <person name="Mitros T."/>
            <person name="Fritz-Laylin L.K."/>
            <person name="Hellsten U."/>
            <person name="Chapman J."/>
            <person name="Simakov O."/>
            <person name="Rensing S.A."/>
            <person name="Terry A."/>
            <person name="Pangilinan J."/>
            <person name="Kapitonov V."/>
            <person name="Jurka J."/>
            <person name="Salamov A."/>
            <person name="Shapiro H."/>
            <person name="Schmutz J."/>
            <person name="Grimwood J."/>
            <person name="Lindquist E."/>
            <person name="Lucas S."/>
            <person name="Grigoriev I.V."/>
            <person name="Schmitt R."/>
            <person name="Kirk D."/>
            <person name="Rokhsar D.S."/>
        </authorList>
    </citation>
    <scope>NUCLEOTIDE SEQUENCE [LARGE SCALE GENOMIC DNA]</scope>
    <source>
        <strain evidence="4">f. Nagariensis / Eve</strain>
    </source>
</reference>
<keyword evidence="1" id="KW-0175">Coiled coil</keyword>
<feature type="region of interest" description="Disordered" evidence="2">
    <location>
        <begin position="1110"/>
        <end position="1129"/>
    </location>
</feature>
<dbReference type="KEGG" id="vcn:VOLCADRAFT_86685"/>
<feature type="coiled-coil region" evidence="1">
    <location>
        <begin position="205"/>
        <end position="284"/>
    </location>
</feature>
<feature type="compositionally biased region" description="Basic and acidic residues" evidence="2">
    <location>
        <begin position="368"/>
        <end position="377"/>
    </location>
</feature>